<dbReference type="AlphaFoldDB" id="A0AAT9FI50"/>
<feature type="transmembrane region" description="Helical" evidence="1">
    <location>
        <begin position="214"/>
        <end position="235"/>
    </location>
</feature>
<proteinExistence type="predicted"/>
<keyword evidence="1" id="KW-0812">Transmembrane</keyword>
<evidence type="ECO:0000313" key="2">
    <source>
        <dbReference type="EMBL" id="BDS05721.1"/>
    </source>
</evidence>
<gene>
    <name evidence="2" type="ORF">NT6N_07610</name>
</gene>
<dbReference type="EMBL" id="AP026866">
    <property type="protein sequence ID" value="BDS05721.1"/>
    <property type="molecule type" value="Genomic_DNA"/>
</dbReference>
<evidence type="ECO:0000256" key="1">
    <source>
        <dbReference type="SAM" id="Phobius"/>
    </source>
</evidence>
<dbReference type="KEGG" id="osu:NT6N_07610"/>
<organism evidence="2">
    <name type="scientific">Oceaniferula spumae</name>
    <dbReference type="NCBI Taxonomy" id="2979115"/>
    <lineage>
        <taxon>Bacteria</taxon>
        <taxon>Pseudomonadati</taxon>
        <taxon>Verrucomicrobiota</taxon>
        <taxon>Verrucomicrobiia</taxon>
        <taxon>Verrucomicrobiales</taxon>
        <taxon>Verrucomicrobiaceae</taxon>
        <taxon>Oceaniferula</taxon>
    </lineage>
</organism>
<reference evidence="2" key="1">
    <citation type="submission" date="2024-07" db="EMBL/GenBank/DDBJ databases">
        <title>Complete genome sequence of Verrucomicrobiaceae bacterium NT6N.</title>
        <authorList>
            <person name="Huang C."/>
            <person name="Takami H."/>
            <person name="Hamasaki K."/>
        </authorList>
    </citation>
    <scope>NUCLEOTIDE SEQUENCE</scope>
    <source>
        <strain evidence="2">NT6N</strain>
    </source>
</reference>
<protein>
    <submittedName>
        <fullName evidence="2">Uncharacterized protein</fullName>
    </submittedName>
</protein>
<keyword evidence="1" id="KW-0472">Membrane</keyword>
<sequence length="250" mass="28177">MSIFITVVHIVSWIAFLGLIPLIIAALWIKNRSSVQCWVRTVKQPERWLLTTVIDGDSEDNAQRTALQLLVEDARNCEWDAACAYRRRDQKNGQWIIGLISNNEPGITNGDTAFTRLPAGTYLRASGTPRDEGVTVKDKVNAWSQANAIPLGSEVFSLTAQSFQCWEWPITGEAETPSWITRLIEKIFELRDIAFYPLIVTPLTIAMLGTGSSWLFGIGIFTVILLSGAHKFVFLHQREDATQERHLQNY</sequence>
<feature type="transmembrane region" description="Helical" evidence="1">
    <location>
        <begin position="6"/>
        <end position="29"/>
    </location>
</feature>
<accession>A0AAT9FI50</accession>
<keyword evidence="1" id="KW-1133">Transmembrane helix</keyword>
<name>A0AAT9FI50_9BACT</name>